<dbReference type="Gene3D" id="3.30.210.10">
    <property type="entry name" value="DNA polymerase, thumb domain"/>
    <property type="match status" value="1"/>
</dbReference>
<dbReference type="GO" id="GO:0046872">
    <property type="term" value="F:metal ion binding"/>
    <property type="evidence" value="ECO:0007669"/>
    <property type="project" value="UniProtKB-UniRule"/>
</dbReference>
<evidence type="ECO:0000256" key="9">
    <source>
        <dbReference type="ARBA" id="ARBA00023172"/>
    </source>
</evidence>
<evidence type="ECO:0000259" key="16">
    <source>
        <dbReference type="PROSITE" id="PS50172"/>
    </source>
</evidence>
<dbReference type="RefSeq" id="XP_022091844.1">
    <property type="nucleotide sequence ID" value="XM_022236152.1"/>
</dbReference>
<dbReference type="InterPro" id="IPR010996">
    <property type="entry name" value="HHH_MUS81"/>
</dbReference>
<dbReference type="Pfam" id="PF10391">
    <property type="entry name" value="DNA_pol_lambd_f"/>
    <property type="match status" value="1"/>
</dbReference>
<dbReference type="InterPro" id="IPR001357">
    <property type="entry name" value="BRCT_dom"/>
</dbReference>
<dbReference type="Proteomes" id="UP000694845">
    <property type="component" value="Unplaced"/>
</dbReference>
<dbReference type="InterPro" id="IPR029398">
    <property type="entry name" value="PolB_thumb"/>
</dbReference>
<dbReference type="PANTHER" id="PTHR11276">
    <property type="entry name" value="DNA POLYMERASE TYPE-X FAMILY MEMBER"/>
    <property type="match status" value="1"/>
</dbReference>
<evidence type="ECO:0000313" key="18">
    <source>
        <dbReference type="RefSeq" id="XP_022091844.1"/>
    </source>
</evidence>
<dbReference type="Gene3D" id="1.10.150.20">
    <property type="entry name" value="5' to 3' exonuclease, C-terminal subdomain"/>
    <property type="match status" value="1"/>
</dbReference>
<dbReference type="OrthoDB" id="205514at2759"/>
<feature type="binding site" evidence="14">
    <location>
        <position position="346"/>
    </location>
    <ligand>
        <name>Mg(2+)</name>
        <dbReference type="ChEBI" id="CHEBI:18420"/>
    </ligand>
</feature>
<dbReference type="FunFam" id="3.30.210.10:FF:000004">
    <property type="entry name" value="DNA-directed DNA/RNA polymerase mu"/>
    <property type="match status" value="1"/>
</dbReference>
<dbReference type="InterPro" id="IPR027421">
    <property type="entry name" value="DNA_pol_lamdba_lyase_dom_sf"/>
</dbReference>
<dbReference type="KEGG" id="aplc:110979948"/>
<dbReference type="GO" id="GO:0006303">
    <property type="term" value="P:double-strand break repair via nonhomologous end joining"/>
    <property type="evidence" value="ECO:0007669"/>
    <property type="project" value="TreeGrafter"/>
</dbReference>
<feature type="binding site" evidence="14">
    <location>
        <position position="344"/>
    </location>
    <ligand>
        <name>Mg(2+)</name>
        <dbReference type="ChEBI" id="CHEBI:18420"/>
    </ligand>
</feature>
<feature type="compositionally biased region" description="Basic and acidic residues" evidence="15">
    <location>
        <begin position="416"/>
        <end position="442"/>
    </location>
</feature>
<evidence type="ECO:0000256" key="1">
    <source>
        <dbReference type="ARBA" id="ARBA00001946"/>
    </source>
</evidence>
<dbReference type="PIRSF" id="PIRSF501176">
    <property type="entry name" value="DNApol_mu"/>
    <property type="match status" value="1"/>
</dbReference>
<dbReference type="EC" id="2.7.7.7" evidence="13"/>
<dbReference type="PIRSF" id="PIRSF000817">
    <property type="entry name" value="DNA_NT"/>
    <property type="match status" value="1"/>
</dbReference>
<proteinExistence type="inferred from homology"/>
<evidence type="ECO:0000256" key="8">
    <source>
        <dbReference type="ARBA" id="ARBA00022842"/>
    </source>
</evidence>
<evidence type="ECO:0000256" key="3">
    <source>
        <dbReference type="ARBA" id="ARBA00008323"/>
    </source>
</evidence>
<keyword evidence="5 13" id="KW-0808">Transferase</keyword>
<keyword evidence="10 13" id="KW-0539">Nucleus</keyword>
<dbReference type="Pfam" id="PF14792">
    <property type="entry name" value="DNA_pol_B_palm"/>
    <property type="match status" value="1"/>
</dbReference>
<dbReference type="SUPFAM" id="SSF81301">
    <property type="entry name" value="Nucleotidyltransferase"/>
    <property type="match status" value="1"/>
</dbReference>
<evidence type="ECO:0000256" key="7">
    <source>
        <dbReference type="ARBA" id="ARBA00022723"/>
    </source>
</evidence>
<dbReference type="InterPro" id="IPR001726">
    <property type="entry name" value="TdT/Mu"/>
</dbReference>
<evidence type="ECO:0000256" key="15">
    <source>
        <dbReference type="SAM" id="MobiDB-lite"/>
    </source>
</evidence>
<dbReference type="GO" id="GO:0003887">
    <property type="term" value="F:DNA-directed DNA polymerase activity"/>
    <property type="evidence" value="ECO:0007669"/>
    <property type="project" value="UniProtKB-UniRule"/>
</dbReference>
<dbReference type="InterPro" id="IPR037160">
    <property type="entry name" value="DNA_Pol_thumb_sf"/>
</dbReference>
<evidence type="ECO:0000256" key="14">
    <source>
        <dbReference type="PIRSR" id="PIRSR000817-1"/>
    </source>
</evidence>
<evidence type="ECO:0000256" key="12">
    <source>
        <dbReference type="ARBA" id="ARBA00071509"/>
    </source>
</evidence>
<feature type="domain" description="BRCT" evidence="16">
    <location>
        <begin position="21"/>
        <end position="113"/>
    </location>
</feature>
<dbReference type="InterPro" id="IPR036420">
    <property type="entry name" value="BRCT_dom_sf"/>
</dbReference>
<dbReference type="GeneID" id="110979948"/>
<keyword evidence="4" id="KW-0597">Phosphoprotein</keyword>
<dbReference type="CDD" id="cd00141">
    <property type="entry name" value="NT_POLXc"/>
    <property type="match status" value="1"/>
</dbReference>
<accession>A0A8B7YF25</accession>
<dbReference type="FunFam" id="1.10.150.110:FF:000003">
    <property type="entry name" value="DNA polymerase mu"/>
    <property type="match status" value="1"/>
</dbReference>
<keyword evidence="7 13" id="KW-0479">Metal-binding</keyword>
<evidence type="ECO:0000256" key="10">
    <source>
        <dbReference type="ARBA" id="ARBA00023242"/>
    </source>
</evidence>
<organism evidence="17 18">
    <name type="scientific">Acanthaster planci</name>
    <name type="common">Crown-of-thorns starfish</name>
    <dbReference type="NCBI Taxonomy" id="133434"/>
    <lineage>
        <taxon>Eukaryota</taxon>
        <taxon>Metazoa</taxon>
        <taxon>Echinodermata</taxon>
        <taxon>Eleutherozoa</taxon>
        <taxon>Asterozoa</taxon>
        <taxon>Asteroidea</taxon>
        <taxon>Valvatacea</taxon>
        <taxon>Valvatida</taxon>
        <taxon>Acanthasteridae</taxon>
        <taxon>Acanthaster</taxon>
    </lineage>
</organism>
<keyword evidence="6 13" id="KW-0548">Nucleotidyltransferase</keyword>
<dbReference type="InterPro" id="IPR022312">
    <property type="entry name" value="DNA_pol_X"/>
</dbReference>
<dbReference type="SMART" id="SM00292">
    <property type="entry name" value="BRCT"/>
    <property type="match status" value="1"/>
</dbReference>
<dbReference type="PRINTS" id="PR00871">
    <property type="entry name" value="DNAPOLXTDT"/>
</dbReference>
<dbReference type="Gene3D" id="3.30.460.10">
    <property type="entry name" value="Beta Polymerase, domain 2"/>
    <property type="match status" value="1"/>
</dbReference>
<dbReference type="AlphaFoldDB" id="A0A8B7YF25"/>
<feature type="region of interest" description="Disordered" evidence="15">
    <location>
        <begin position="461"/>
        <end position="493"/>
    </location>
</feature>
<dbReference type="InterPro" id="IPR019843">
    <property type="entry name" value="DNA_pol-X_BS"/>
</dbReference>
<evidence type="ECO:0000256" key="5">
    <source>
        <dbReference type="ARBA" id="ARBA00022679"/>
    </source>
</evidence>
<dbReference type="InterPro" id="IPR018944">
    <property type="entry name" value="DNA_pol_lambd_fingers_domain"/>
</dbReference>
<feature type="binding site" evidence="14">
    <location>
        <position position="519"/>
    </location>
    <ligand>
        <name>Mg(2+)</name>
        <dbReference type="ChEBI" id="CHEBI:18420"/>
    </ligand>
</feature>
<dbReference type="InterPro" id="IPR027249">
    <property type="entry name" value="DNA/RNApol_mu"/>
</dbReference>
<dbReference type="InterPro" id="IPR043519">
    <property type="entry name" value="NT_sf"/>
</dbReference>
<dbReference type="Gene3D" id="3.40.50.10190">
    <property type="entry name" value="BRCT domain"/>
    <property type="match status" value="1"/>
</dbReference>
<dbReference type="PROSITE" id="PS00522">
    <property type="entry name" value="DNA_POLYMERASE_X"/>
    <property type="match status" value="1"/>
</dbReference>
<comment type="subcellular location">
    <subcellularLocation>
        <location evidence="2 13">Nucleus</location>
    </subcellularLocation>
</comment>
<comment type="cofactor">
    <cofactor evidence="1 13 14">
        <name>Mg(2+)</name>
        <dbReference type="ChEBI" id="CHEBI:18420"/>
    </cofactor>
</comment>
<keyword evidence="17" id="KW-1185">Reference proteome</keyword>
<dbReference type="PANTHER" id="PTHR11276:SF40">
    <property type="entry name" value="BRCT DOMAIN-CONTAINING PROTEIN"/>
    <property type="match status" value="1"/>
</dbReference>
<dbReference type="InterPro" id="IPR002054">
    <property type="entry name" value="DNA-dir_DNA_pol_X"/>
</dbReference>
<dbReference type="GO" id="GO:0005634">
    <property type="term" value="C:nucleus"/>
    <property type="evidence" value="ECO:0007669"/>
    <property type="project" value="UniProtKB-SubCell"/>
</dbReference>
<evidence type="ECO:0000256" key="4">
    <source>
        <dbReference type="ARBA" id="ARBA00022553"/>
    </source>
</evidence>
<dbReference type="FunFam" id="1.10.150.20:FF:000010">
    <property type="entry name" value="DNA polymerase lambda"/>
    <property type="match status" value="1"/>
</dbReference>
<dbReference type="PROSITE" id="PS50172">
    <property type="entry name" value="BRCT"/>
    <property type="match status" value="1"/>
</dbReference>
<evidence type="ECO:0000256" key="2">
    <source>
        <dbReference type="ARBA" id="ARBA00004123"/>
    </source>
</evidence>
<evidence type="ECO:0000256" key="11">
    <source>
        <dbReference type="ARBA" id="ARBA00054461"/>
    </source>
</evidence>
<evidence type="ECO:0000313" key="17">
    <source>
        <dbReference type="Proteomes" id="UP000694845"/>
    </source>
</evidence>
<evidence type="ECO:0000256" key="13">
    <source>
        <dbReference type="PIRNR" id="PIRNR000817"/>
    </source>
</evidence>
<feature type="region of interest" description="Disordered" evidence="15">
    <location>
        <begin position="416"/>
        <end position="447"/>
    </location>
</feature>
<dbReference type="InterPro" id="IPR028207">
    <property type="entry name" value="DNA_pol_B_palm_palm"/>
</dbReference>
<comment type="function">
    <text evidence="11">Gap-filling polymerase involved in repair of DNA double-strand breaks by non-homologous end joining (NHEJ). Participates in immunoglobulin (Ig) light chain gene rearrangement in V(D)J recombination.</text>
</comment>
<feature type="compositionally biased region" description="Polar residues" evidence="15">
    <location>
        <begin position="469"/>
        <end position="493"/>
    </location>
</feature>
<comment type="similarity">
    <text evidence="3 13">Belongs to the DNA polymerase type-X family.</text>
</comment>
<dbReference type="GO" id="GO:0003677">
    <property type="term" value="F:DNA binding"/>
    <property type="evidence" value="ECO:0007669"/>
    <property type="project" value="UniProtKB-UniRule"/>
</dbReference>
<dbReference type="Pfam" id="PF14791">
    <property type="entry name" value="DNA_pol_B_thumb"/>
    <property type="match status" value="1"/>
</dbReference>
<dbReference type="SUPFAM" id="SSF81585">
    <property type="entry name" value="PsbU/PolX domain-like"/>
    <property type="match status" value="1"/>
</dbReference>
<dbReference type="GO" id="GO:0006310">
    <property type="term" value="P:DNA recombination"/>
    <property type="evidence" value="ECO:0007669"/>
    <property type="project" value="UniProtKB-KW"/>
</dbReference>
<gene>
    <name evidence="18" type="primary">LOC110979948</name>
</gene>
<name>A0A8B7YF25_ACAPL</name>
<dbReference type="SUPFAM" id="SSF47802">
    <property type="entry name" value="DNA polymerase beta, N-terminal domain-like"/>
    <property type="match status" value="1"/>
</dbReference>
<dbReference type="SMART" id="SM00483">
    <property type="entry name" value="POLXc"/>
    <property type="match status" value="1"/>
</dbReference>
<dbReference type="Pfam" id="PF14716">
    <property type="entry name" value="HHH_8"/>
    <property type="match status" value="1"/>
</dbReference>
<keyword evidence="9" id="KW-0233">DNA recombination</keyword>
<evidence type="ECO:0000256" key="6">
    <source>
        <dbReference type="ARBA" id="ARBA00022695"/>
    </source>
</evidence>
<sequence>MAAAYPMLKKRKTALPKKTVEYPVKYPDISIFIVERKIQRVRLDHIKNLARKKGFPVSETLNESITHIVSELETRDEVLDVLRGRQSHEIVQSLCKEAEIVSMEWFTTCMEEGLPVPVTHGHRLKVEAKVTTITSLPSVLMTCYQDAKYSCQRITPLNHHNKTFTDALEILEKHADFLGGDNNASRALAFRKASAALKALPRPVRSMNEVDNLCDLKGGRHCKRVVQEILEEGFSSEIEDILNDVWFQTMKLFTGIFGCGAATSRKWYDMNLRSLEDIRNCPEVNLTTEQRYGLDFYDDINTPVTRHEAEVIQQIVEAEAEQILPGATVTVTGGFSRGKGTGHDVDLLISHPVEGKEEGLLAQILNALHKKNFLAYTDVHNSSYSEAAIRQIKRSQVMDHFERCFSIFRLPRHLTRDDGKLSTDGHKEEQTDPSKSPHERTTARTILPLDVAYRDTENFPQETLERDQSNSNRSTAGKNASTESRHVGTSSGRKQILRVDLEAGTLRDGGRNWVARRVDLIITPQSQYAFALMGWIGSRMFNRSIRDYANREMNMTLTSHGLFDKTKNALISAKTQREIFEHLKLEYREPEERNC</sequence>
<comment type="catalytic activity">
    <reaction evidence="13">
        <text>DNA(n) + a 2'-deoxyribonucleoside 5'-triphosphate = DNA(n+1) + diphosphate</text>
        <dbReference type="Rhea" id="RHEA:22508"/>
        <dbReference type="Rhea" id="RHEA-COMP:17339"/>
        <dbReference type="Rhea" id="RHEA-COMP:17340"/>
        <dbReference type="ChEBI" id="CHEBI:33019"/>
        <dbReference type="ChEBI" id="CHEBI:61560"/>
        <dbReference type="ChEBI" id="CHEBI:173112"/>
        <dbReference type="EC" id="2.7.7.7"/>
    </reaction>
</comment>
<protein>
    <recommendedName>
        <fullName evidence="12 13">DNA-directed DNA/RNA polymerase mu</fullName>
        <ecNumber evidence="13">2.7.7.7</ecNumber>
    </recommendedName>
</protein>
<reference evidence="18" key="1">
    <citation type="submission" date="2025-08" db="UniProtKB">
        <authorList>
            <consortium name="RefSeq"/>
        </authorList>
    </citation>
    <scope>IDENTIFICATION</scope>
</reference>
<dbReference type="PRINTS" id="PR00869">
    <property type="entry name" value="DNAPOLX"/>
</dbReference>
<dbReference type="SUPFAM" id="SSF52113">
    <property type="entry name" value="BRCT domain"/>
    <property type="match status" value="1"/>
</dbReference>
<dbReference type="Gene3D" id="1.10.150.110">
    <property type="entry name" value="DNA polymerase beta, N-terminal domain-like"/>
    <property type="match status" value="1"/>
</dbReference>
<keyword evidence="8 13" id="KW-0460">Magnesium</keyword>